<dbReference type="AlphaFoldDB" id="A0A6S7BSW2"/>
<evidence type="ECO:0000256" key="1">
    <source>
        <dbReference type="SAM" id="Phobius"/>
    </source>
</evidence>
<protein>
    <recommendedName>
        <fullName evidence="4">DUF5368 domain-containing protein</fullName>
    </recommendedName>
</protein>
<dbReference type="Pfam" id="PF17336">
    <property type="entry name" value="DUF5368"/>
    <property type="match status" value="1"/>
</dbReference>
<dbReference type="EMBL" id="CADIKZ010000001">
    <property type="protein sequence ID" value="CAB3816443.1"/>
    <property type="molecule type" value="Genomic_DNA"/>
</dbReference>
<dbReference type="InterPro" id="IPR035308">
    <property type="entry name" value="DUF5368"/>
</dbReference>
<keyword evidence="1" id="KW-0812">Transmembrane</keyword>
<gene>
    <name evidence="2" type="ORF">LMG26788_00038</name>
</gene>
<feature type="transmembrane region" description="Helical" evidence="1">
    <location>
        <begin position="85"/>
        <end position="112"/>
    </location>
</feature>
<organism evidence="2 3">
    <name type="scientific">Achromobacter pulmonis</name>
    <dbReference type="NCBI Taxonomy" id="1389932"/>
    <lineage>
        <taxon>Bacteria</taxon>
        <taxon>Pseudomonadati</taxon>
        <taxon>Pseudomonadota</taxon>
        <taxon>Betaproteobacteria</taxon>
        <taxon>Burkholderiales</taxon>
        <taxon>Alcaligenaceae</taxon>
        <taxon>Achromobacter</taxon>
    </lineage>
</organism>
<keyword evidence="1" id="KW-1133">Transmembrane helix</keyword>
<dbReference type="Proteomes" id="UP000494203">
    <property type="component" value="Unassembled WGS sequence"/>
</dbReference>
<feature type="transmembrane region" description="Helical" evidence="1">
    <location>
        <begin position="53"/>
        <end position="73"/>
    </location>
</feature>
<evidence type="ECO:0000313" key="3">
    <source>
        <dbReference type="Proteomes" id="UP000494203"/>
    </source>
</evidence>
<name>A0A6S7BSW2_9BURK</name>
<evidence type="ECO:0000313" key="2">
    <source>
        <dbReference type="EMBL" id="CAB3816443.1"/>
    </source>
</evidence>
<keyword evidence="3" id="KW-1185">Reference proteome</keyword>
<keyword evidence="1" id="KW-0472">Membrane</keyword>
<accession>A0A6S7BSW2</accession>
<dbReference type="RefSeq" id="WP_175139695.1">
    <property type="nucleotide sequence ID" value="NZ_CADIKZ010000001.1"/>
</dbReference>
<reference evidence="2 3" key="1">
    <citation type="submission" date="2020-04" db="EMBL/GenBank/DDBJ databases">
        <authorList>
            <person name="De Canck E."/>
        </authorList>
    </citation>
    <scope>NUCLEOTIDE SEQUENCE [LARGE SCALE GENOMIC DNA]</scope>
    <source>
        <strain evidence="2 3">LMG 26788</strain>
    </source>
</reference>
<feature type="transmembrane region" description="Helical" evidence="1">
    <location>
        <begin position="20"/>
        <end position="41"/>
    </location>
</feature>
<evidence type="ECO:0008006" key="4">
    <source>
        <dbReference type="Google" id="ProtNLM"/>
    </source>
</evidence>
<proteinExistence type="predicted"/>
<sequence length="117" mass="12848">MKNFDAWTMFYVLHEMLGFVLWVLLALVMLCAVLFAALLFRENGIIAGRWKQSQAFGLLGGAGALALVTYVSASGLPRAGGPIDWFLILAVFGVGFIGSAIFFYSIAGWLAWLRRRA</sequence>